<dbReference type="InterPro" id="IPR011006">
    <property type="entry name" value="CheY-like_superfamily"/>
</dbReference>
<evidence type="ECO:0000256" key="3">
    <source>
        <dbReference type="ARBA" id="ARBA00023015"/>
    </source>
</evidence>
<protein>
    <submittedName>
        <fullName evidence="10">Response regulator transcription factor</fullName>
    </submittedName>
</protein>
<accession>A0ABW1EF06</accession>
<evidence type="ECO:0000256" key="6">
    <source>
        <dbReference type="PROSITE-ProRule" id="PRU00169"/>
    </source>
</evidence>
<reference evidence="11" key="1">
    <citation type="journal article" date="2019" name="Int. J. Syst. Evol. Microbiol.">
        <title>The Global Catalogue of Microorganisms (GCM) 10K type strain sequencing project: providing services to taxonomists for standard genome sequencing and annotation.</title>
        <authorList>
            <consortium name="The Broad Institute Genomics Platform"/>
            <consortium name="The Broad Institute Genome Sequencing Center for Infectious Disease"/>
            <person name="Wu L."/>
            <person name="Ma J."/>
        </authorList>
    </citation>
    <scope>NUCLEOTIDE SEQUENCE [LARGE SCALE GENOMIC DNA]</scope>
    <source>
        <strain evidence="11">JCM 4087</strain>
    </source>
</reference>
<organism evidence="10 11">
    <name type="scientific">Acidicapsa dinghuensis</name>
    <dbReference type="NCBI Taxonomy" id="2218256"/>
    <lineage>
        <taxon>Bacteria</taxon>
        <taxon>Pseudomonadati</taxon>
        <taxon>Acidobacteriota</taxon>
        <taxon>Terriglobia</taxon>
        <taxon>Terriglobales</taxon>
        <taxon>Acidobacteriaceae</taxon>
        <taxon>Acidicapsa</taxon>
    </lineage>
</organism>
<dbReference type="PROSITE" id="PS50110">
    <property type="entry name" value="RESPONSE_REGULATORY"/>
    <property type="match status" value="1"/>
</dbReference>
<dbReference type="InterPro" id="IPR036388">
    <property type="entry name" value="WH-like_DNA-bd_sf"/>
</dbReference>
<dbReference type="Gene3D" id="3.40.50.2300">
    <property type="match status" value="1"/>
</dbReference>
<dbReference type="SUPFAM" id="SSF46894">
    <property type="entry name" value="C-terminal effector domain of the bipartite response regulators"/>
    <property type="match status" value="1"/>
</dbReference>
<dbReference type="InterPro" id="IPR001867">
    <property type="entry name" value="OmpR/PhoB-type_DNA-bd"/>
</dbReference>
<feature type="modified residue" description="4-aspartylphosphate" evidence="6">
    <location>
        <position position="51"/>
    </location>
</feature>
<evidence type="ECO:0000313" key="11">
    <source>
        <dbReference type="Proteomes" id="UP001596091"/>
    </source>
</evidence>
<dbReference type="CDD" id="cd19935">
    <property type="entry name" value="REC_OmpR_CusR-like"/>
    <property type="match status" value="1"/>
</dbReference>
<feature type="domain" description="OmpR/PhoB-type" evidence="9">
    <location>
        <begin position="124"/>
        <end position="222"/>
    </location>
</feature>
<keyword evidence="11" id="KW-1185">Reference proteome</keyword>
<keyword evidence="1 6" id="KW-0597">Phosphoprotein</keyword>
<evidence type="ECO:0000256" key="2">
    <source>
        <dbReference type="ARBA" id="ARBA00023012"/>
    </source>
</evidence>
<dbReference type="InterPro" id="IPR001789">
    <property type="entry name" value="Sig_transdc_resp-reg_receiver"/>
</dbReference>
<evidence type="ECO:0000256" key="1">
    <source>
        <dbReference type="ARBA" id="ARBA00022553"/>
    </source>
</evidence>
<dbReference type="PANTHER" id="PTHR48111">
    <property type="entry name" value="REGULATOR OF RPOS"/>
    <property type="match status" value="1"/>
</dbReference>
<evidence type="ECO:0000259" key="8">
    <source>
        <dbReference type="PROSITE" id="PS50110"/>
    </source>
</evidence>
<proteinExistence type="predicted"/>
<keyword evidence="4 7" id="KW-0238">DNA-binding</keyword>
<keyword evidence="3" id="KW-0805">Transcription regulation</keyword>
<dbReference type="EMBL" id="JBHSPH010000002">
    <property type="protein sequence ID" value="MFC5861835.1"/>
    <property type="molecule type" value="Genomic_DNA"/>
</dbReference>
<dbReference type="SMART" id="SM00862">
    <property type="entry name" value="Trans_reg_C"/>
    <property type="match status" value="1"/>
</dbReference>
<comment type="caution">
    <text evidence="10">The sequence shown here is derived from an EMBL/GenBank/DDBJ whole genome shotgun (WGS) entry which is preliminary data.</text>
</comment>
<dbReference type="PANTHER" id="PTHR48111:SF22">
    <property type="entry name" value="REGULATOR OF RPOS"/>
    <property type="match status" value="1"/>
</dbReference>
<dbReference type="Proteomes" id="UP001596091">
    <property type="component" value="Unassembled WGS sequence"/>
</dbReference>
<dbReference type="Pfam" id="PF00072">
    <property type="entry name" value="Response_reg"/>
    <property type="match status" value="1"/>
</dbReference>
<dbReference type="RefSeq" id="WP_263337525.1">
    <property type="nucleotide sequence ID" value="NZ_JAGSYH010000004.1"/>
</dbReference>
<evidence type="ECO:0000259" key="9">
    <source>
        <dbReference type="PROSITE" id="PS51755"/>
    </source>
</evidence>
<feature type="domain" description="Response regulatory" evidence="8">
    <location>
        <begin position="2"/>
        <end position="116"/>
    </location>
</feature>
<name>A0ABW1EF06_9BACT</name>
<dbReference type="Gene3D" id="6.10.250.690">
    <property type="match status" value="1"/>
</dbReference>
<feature type="DNA-binding region" description="OmpR/PhoB-type" evidence="7">
    <location>
        <begin position="124"/>
        <end position="222"/>
    </location>
</feature>
<dbReference type="PROSITE" id="PS51755">
    <property type="entry name" value="OMPR_PHOB"/>
    <property type="match status" value="1"/>
</dbReference>
<sequence>MNVLIIEDDKRIANVLRMGLLEDGHQVQLSYRGDEGRDLIASEGFDVVVLDVMLPGVDGFSVLKHARTTKCAVPILMLTAKDSMMDVVHGLDLGADDYLTKPFHLEVFLARVRAVGRRGDIPQLPQLSAGTLILDRNTRMVIRGEERIELTKKEYVILELLMRRVNQVVTRDHVINAGWGYDTDVRDNTIDFFMYSLRQKIDQKGRPSTIRTVRSLGYSMVTSE</sequence>
<dbReference type="Gene3D" id="1.10.10.10">
    <property type="entry name" value="Winged helix-like DNA-binding domain superfamily/Winged helix DNA-binding domain"/>
    <property type="match status" value="1"/>
</dbReference>
<evidence type="ECO:0000256" key="5">
    <source>
        <dbReference type="ARBA" id="ARBA00023163"/>
    </source>
</evidence>
<keyword evidence="5" id="KW-0804">Transcription</keyword>
<dbReference type="SMART" id="SM00448">
    <property type="entry name" value="REC"/>
    <property type="match status" value="1"/>
</dbReference>
<evidence type="ECO:0000256" key="7">
    <source>
        <dbReference type="PROSITE-ProRule" id="PRU01091"/>
    </source>
</evidence>
<dbReference type="CDD" id="cd00383">
    <property type="entry name" value="trans_reg_C"/>
    <property type="match status" value="1"/>
</dbReference>
<evidence type="ECO:0000313" key="10">
    <source>
        <dbReference type="EMBL" id="MFC5861835.1"/>
    </source>
</evidence>
<keyword evidence="2" id="KW-0902">Two-component regulatory system</keyword>
<gene>
    <name evidence="10" type="ORF">ACFPT7_05990</name>
</gene>
<dbReference type="InterPro" id="IPR039420">
    <property type="entry name" value="WalR-like"/>
</dbReference>
<dbReference type="Pfam" id="PF00486">
    <property type="entry name" value="Trans_reg_C"/>
    <property type="match status" value="1"/>
</dbReference>
<dbReference type="InterPro" id="IPR016032">
    <property type="entry name" value="Sig_transdc_resp-reg_C-effctor"/>
</dbReference>
<dbReference type="SUPFAM" id="SSF52172">
    <property type="entry name" value="CheY-like"/>
    <property type="match status" value="1"/>
</dbReference>
<evidence type="ECO:0000256" key="4">
    <source>
        <dbReference type="ARBA" id="ARBA00023125"/>
    </source>
</evidence>